<dbReference type="RefSeq" id="WP_221289135.1">
    <property type="nucleotide sequence ID" value="NZ_AP024597.1"/>
</dbReference>
<dbReference type="EMBL" id="AP024597">
    <property type="protein sequence ID" value="BCU69071.1"/>
    <property type="molecule type" value="Genomic_DNA"/>
</dbReference>
<gene>
    <name evidence="1" type="ORF">KN1_03680</name>
</gene>
<accession>A0A8D5U463</accession>
<keyword evidence="2" id="KW-1185">Reference proteome</keyword>
<proteinExistence type="predicted"/>
<name>A0A8D5U463_9CREN</name>
<reference evidence="1 2" key="1">
    <citation type="submission" date="2021-04" db="EMBL/GenBank/DDBJ databases">
        <title>Complete genome sequence of Stygiolobus sp. KN-1.</title>
        <authorList>
            <person name="Nakamura K."/>
            <person name="Sakai H."/>
            <person name="Kurosawa N."/>
        </authorList>
    </citation>
    <scope>NUCLEOTIDE SEQUENCE [LARGE SCALE GENOMIC DNA]</scope>
    <source>
        <strain evidence="1 2">KN-1</strain>
    </source>
</reference>
<dbReference type="AlphaFoldDB" id="A0A8D5U463"/>
<dbReference type="KEGG" id="csty:KN1_03680"/>
<dbReference type="GeneID" id="66162118"/>
<protein>
    <submittedName>
        <fullName evidence="1">Uncharacterized protein</fullName>
    </submittedName>
</protein>
<evidence type="ECO:0000313" key="1">
    <source>
        <dbReference type="EMBL" id="BCU69071.1"/>
    </source>
</evidence>
<evidence type="ECO:0000313" key="2">
    <source>
        <dbReference type="Proteomes" id="UP000825123"/>
    </source>
</evidence>
<organism evidence="1 2">
    <name type="scientific">Stygiolobus caldivivus</name>
    <dbReference type="NCBI Taxonomy" id="2824673"/>
    <lineage>
        <taxon>Archaea</taxon>
        <taxon>Thermoproteota</taxon>
        <taxon>Thermoprotei</taxon>
        <taxon>Sulfolobales</taxon>
        <taxon>Sulfolobaceae</taxon>
        <taxon>Stygiolobus</taxon>
    </lineage>
</organism>
<sequence>MKVRIIYDDGKEEEVELNKVEVIKSEKEGKNYAHFKYVRSNEPITIIHIYVPTNESPTVTPVNVEEEIKNKVGTVVRYKNVADELISRAKIVPLQIPRDKCYFCGDPASNQYNNKQVCSTCFSYLTKYGENSVEFRNYLNRKLMNKLI</sequence>
<dbReference type="Proteomes" id="UP000825123">
    <property type="component" value="Chromosome"/>
</dbReference>